<dbReference type="GO" id="GO:0000398">
    <property type="term" value="P:mRNA splicing, via spliceosome"/>
    <property type="evidence" value="ECO:0007669"/>
    <property type="project" value="UniProtKB-UniRule"/>
</dbReference>
<comment type="function">
    <text evidence="13">Involved in pre-mRNA splicing.</text>
</comment>
<comment type="similarity">
    <text evidence="4">Belongs to the prohibitin family.</text>
</comment>
<dbReference type="InterPro" id="IPR036013">
    <property type="entry name" value="Band_7/SPFH_dom_sf"/>
</dbReference>
<evidence type="ECO:0000259" key="17">
    <source>
        <dbReference type="SMART" id="SM00244"/>
    </source>
</evidence>
<keyword evidence="9" id="KW-0735">Signal-anchor</keyword>
<keyword evidence="8" id="KW-0472">Membrane</keyword>
<evidence type="ECO:0000313" key="18">
    <source>
        <dbReference type="EnsemblPlants" id="Bo8g002640.1"/>
    </source>
</evidence>
<keyword evidence="19" id="KW-1185">Reference proteome</keyword>
<evidence type="ECO:0000256" key="3">
    <source>
        <dbReference type="ARBA" id="ARBA00007203"/>
    </source>
</evidence>
<evidence type="ECO:0000256" key="11">
    <source>
        <dbReference type="ARBA" id="ARBA00023187"/>
    </source>
</evidence>
<dbReference type="eggNOG" id="KOG3090">
    <property type="taxonomic scope" value="Eukaryota"/>
</dbReference>
<keyword evidence="14" id="KW-0175">Coiled coil</keyword>
<evidence type="ECO:0000256" key="9">
    <source>
        <dbReference type="ARBA" id="ARBA00022968"/>
    </source>
</evidence>
<evidence type="ECO:0000256" key="5">
    <source>
        <dbReference type="ARBA" id="ARBA00011786"/>
    </source>
</evidence>
<feature type="signal peptide" evidence="16">
    <location>
        <begin position="1"/>
        <end position="23"/>
    </location>
</feature>
<sequence length="852" mass="97273">RSLDFSFLFFFCLLPCGPERSRSLTIVQPWRRHQLFAVAFKSREDHRKQIELEEARKAGLAPAELDEDGKEINPHIPQYMSSAPWYLNSEKPSLKHQRNWKSDPNYTKSWYDRGAKIFQAEKYRKGACQNCGAMTHTAKACMDRPRKIGAKYTNKNIAPDEKIESFELDYDGKRDRWNGYDPSTYHRVVDLYEAKEDARKKYLKEQQIKKLEEKNNNQEGDDAATSDGDEEDDDELRVDEAKVDESRQMDFAKVEKRVRTTGGGSTGTVRNLRIREDTAKYLLNLVINSAHYDPKTRSMREDPLPDADPNDKFYLGDNQYRNSGQALEFKQMNIHSWEAFDKGQDMHMQAAPSQAELLYKNFKVAKDKLKTQTKDTIMEKYGNASTEDEIPMELLLGQSERQVEYDVAGRIIKGQEVILPKSKYEEDVLANNHTSVWGSWWKDHQWGYRCCQQTIRNSYCTGSAGIEAAEASLDLMKANIARKEACEESPKKVEEKRMAAWGSDVPEDLELNEEALANALKKEDERKREEKDERKRKYNVKYTNDVMITLIALNHILELNSLKEMSFNKVPNVPGSPALSALLKVSVIGGLGLYAITNSLYNVEGGHRAVMFNRLTGIKEKVYPEGTHFMLPWFERPIIYDVRARPYLVESTTGSHDLQMVKIGLRVLTRPMGDRLPQIYRTLGENYSERVLPSIIHETLKAVVAQYNASQLITQREAVSREIRKILTERASNFDIALDDVSITTLTFGKEFTAAIEAKQVAAQEAERAKFIVEKAEQDKRSAVIRAEGEAKSAQLIGQAIANNQAFITLRKIEAAREIAQTIAQSANKVYLSSNDLLLNLQGMNLEPSPKK</sequence>
<dbReference type="Gene3D" id="3.30.479.30">
    <property type="entry name" value="Band 7 domain"/>
    <property type="match status" value="1"/>
</dbReference>
<reference evidence="18" key="2">
    <citation type="submission" date="2015-03" db="UniProtKB">
        <authorList>
            <consortium name="EnsemblPlants"/>
        </authorList>
    </citation>
    <scope>IDENTIFICATION</scope>
</reference>
<dbReference type="STRING" id="109376.A0A0D3DIQ7"/>
<comment type="subcellular location">
    <subcellularLocation>
        <location evidence="2">Mitochondrion inner membrane</location>
        <topology evidence="2">Single-pass type II membrane protein</topology>
    </subcellularLocation>
    <subcellularLocation>
        <location evidence="1 13">Nucleus</location>
    </subcellularLocation>
</comment>
<evidence type="ECO:0000256" key="4">
    <source>
        <dbReference type="ARBA" id="ARBA00009658"/>
    </source>
</evidence>
<dbReference type="CDD" id="cd03401">
    <property type="entry name" value="SPFH_prohibitin"/>
    <property type="match status" value="1"/>
</dbReference>
<evidence type="ECO:0000256" key="10">
    <source>
        <dbReference type="ARBA" id="ARBA00023128"/>
    </source>
</evidence>
<dbReference type="InterPro" id="IPR001107">
    <property type="entry name" value="Band_7"/>
</dbReference>
<dbReference type="SMART" id="SM00244">
    <property type="entry name" value="PHB"/>
    <property type="match status" value="1"/>
</dbReference>
<evidence type="ECO:0000256" key="15">
    <source>
        <dbReference type="SAM" id="MobiDB-lite"/>
    </source>
</evidence>
<comment type="similarity">
    <text evidence="3 13">Belongs to the SLU7 family.</text>
</comment>
<evidence type="ECO:0000256" key="12">
    <source>
        <dbReference type="ARBA" id="ARBA00023242"/>
    </source>
</evidence>
<dbReference type="PANTHER" id="PTHR12942">
    <property type="entry name" value="STEP II SPLICING FACTOR SLU7"/>
    <property type="match status" value="1"/>
</dbReference>
<dbReference type="Proteomes" id="UP000032141">
    <property type="component" value="Chromosome C8"/>
</dbReference>
<evidence type="ECO:0000256" key="8">
    <source>
        <dbReference type="ARBA" id="ARBA00022792"/>
    </source>
</evidence>
<feature type="compositionally biased region" description="Acidic residues" evidence="15">
    <location>
        <begin position="219"/>
        <end position="237"/>
    </location>
</feature>
<feature type="region of interest" description="Disordered" evidence="15">
    <location>
        <begin position="210"/>
        <end position="242"/>
    </location>
</feature>
<dbReference type="OMA" id="PWRRHQL"/>
<dbReference type="eggNOG" id="KOG2560">
    <property type="taxonomic scope" value="Eukaryota"/>
</dbReference>
<keyword evidence="16" id="KW-0732">Signal</keyword>
<keyword evidence="10" id="KW-0496">Mitochondrion</keyword>
<dbReference type="InterPro" id="IPR000163">
    <property type="entry name" value="Prohibitin"/>
</dbReference>
<dbReference type="PANTHER" id="PTHR12942:SF2">
    <property type="entry name" value="PRE-MRNA-SPLICING FACTOR SLU7"/>
    <property type="match status" value="1"/>
</dbReference>
<feature type="chain" id="PRO_5002274450" description="Pre-mRNA-splicing factor SLU7" evidence="16">
    <location>
        <begin position="24"/>
        <end position="852"/>
    </location>
</feature>
<evidence type="ECO:0000313" key="19">
    <source>
        <dbReference type="Proteomes" id="UP000032141"/>
    </source>
</evidence>
<dbReference type="AlphaFoldDB" id="A0A0D3DIQ7"/>
<protein>
    <recommendedName>
        <fullName evidence="13">Pre-mRNA-splicing factor SLU7</fullName>
    </recommendedName>
</protein>
<keyword evidence="6 13" id="KW-0507">mRNA processing</keyword>
<dbReference type="HOGENOM" id="CLU_335132_0_0_1"/>
<name>A0A0D3DIQ7_BRAOL</name>
<dbReference type="InterPro" id="IPR039974">
    <property type="entry name" value="Splicing_factor_SLU7"/>
</dbReference>
<dbReference type="GO" id="GO:0005681">
    <property type="term" value="C:spliceosomal complex"/>
    <property type="evidence" value="ECO:0007669"/>
    <property type="project" value="UniProtKB-UniRule"/>
</dbReference>
<feature type="domain" description="Band 7" evidence="17">
    <location>
        <begin position="599"/>
        <end position="760"/>
    </location>
</feature>
<evidence type="ECO:0000256" key="2">
    <source>
        <dbReference type="ARBA" id="ARBA00004140"/>
    </source>
</evidence>
<dbReference type="SUPFAM" id="SSF117892">
    <property type="entry name" value="Band 7/SPFH domain"/>
    <property type="match status" value="1"/>
</dbReference>
<evidence type="ECO:0000256" key="1">
    <source>
        <dbReference type="ARBA" id="ARBA00004123"/>
    </source>
</evidence>
<organism evidence="18 19">
    <name type="scientific">Brassica oleracea var. oleracea</name>
    <dbReference type="NCBI Taxonomy" id="109376"/>
    <lineage>
        <taxon>Eukaryota</taxon>
        <taxon>Viridiplantae</taxon>
        <taxon>Streptophyta</taxon>
        <taxon>Embryophyta</taxon>
        <taxon>Tracheophyta</taxon>
        <taxon>Spermatophyta</taxon>
        <taxon>Magnoliopsida</taxon>
        <taxon>eudicotyledons</taxon>
        <taxon>Gunneridae</taxon>
        <taxon>Pentapetalae</taxon>
        <taxon>rosids</taxon>
        <taxon>malvids</taxon>
        <taxon>Brassicales</taxon>
        <taxon>Brassicaceae</taxon>
        <taxon>Brassiceae</taxon>
        <taxon>Brassica</taxon>
    </lineage>
</organism>
<dbReference type="Pfam" id="PF01145">
    <property type="entry name" value="Band_7"/>
    <property type="match status" value="1"/>
</dbReference>
<keyword evidence="7 13" id="KW-0747">Spliceosome</keyword>
<proteinExistence type="inferred from homology"/>
<evidence type="ECO:0000256" key="6">
    <source>
        <dbReference type="ARBA" id="ARBA00022664"/>
    </source>
</evidence>
<comment type="subunit">
    <text evidence="5">Component of a prohibitin multimeric complex in mitochondrial membranes.</text>
</comment>
<dbReference type="PRINTS" id="PR00679">
    <property type="entry name" value="PROHIBITIN"/>
</dbReference>
<dbReference type="InterPro" id="IPR021715">
    <property type="entry name" value="Slu7_dom"/>
</dbReference>
<dbReference type="Pfam" id="PF11708">
    <property type="entry name" value="Slu7"/>
    <property type="match status" value="1"/>
</dbReference>
<feature type="coiled-coil region" evidence="14">
    <location>
        <begin position="512"/>
        <end position="541"/>
    </location>
</feature>
<keyword evidence="12 13" id="KW-0539">Nucleus</keyword>
<accession>A0A0D3DIQ7</accession>
<comment type="subunit">
    <text evidence="13">Associated with the spliceosome.</text>
</comment>
<dbReference type="Gramene" id="Bo8g002640.1">
    <property type="protein sequence ID" value="Bo8g002640.1"/>
    <property type="gene ID" value="Bo8g002640"/>
</dbReference>
<dbReference type="GO" id="GO:0005743">
    <property type="term" value="C:mitochondrial inner membrane"/>
    <property type="evidence" value="ECO:0007669"/>
    <property type="project" value="UniProtKB-SubCell"/>
</dbReference>
<dbReference type="EnsemblPlants" id="Bo8g002640.1">
    <property type="protein sequence ID" value="Bo8g002640.1"/>
    <property type="gene ID" value="Bo8g002640"/>
</dbReference>
<evidence type="ECO:0000256" key="13">
    <source>
        <dbReference type="RuleBase" id="RU367071"/>
    </source>
</evidence>
<dbReference type="GO" id="GO:0030628">
    <property type="term" value="F:pre-mRNA 3'-splice site binding"/>
    <property type="evidence" value="ECO:0007669"/>
    <property type="project" value="UniProtKB-UniRule"/>
</dbReference>
<keyword evidence="9" id="KW-0812">Transmembrane</keyword>
<reference evidence="18 19" key="1">
    <citation type="journal article" date="2014" name="Genome Biol.">
        <title>Transcriptome and methylome profiling reveals relics of genome dominance in the mesopolyploid Brassica oleracea.</title>
        <authorList>
            <person name="Parkin I.A."/>
            <person name="Koh C."/>
            <person name="Tang H."/>
            <person name="Robinson S.J."/>
            <person name="Kagale S."/>
            <person name="Clarke W.E."/>
            <person name="Town C.D."/>
            <person name="Nixon J."/>
            <person name="Krishnakumar V."/>
            <person name="Bidwell S.L."/>
            <person name="Denoeud F."/>
            <person name="Belcram H."/>
            <person name="Links M.G."/>
            <person name="Just J."/>
            <person name="Clarke C."/>
            <person name="Bender T."/>
            <person name="Huebert T."/>
            <person name="Mason A.S."/>
            <person name="Pires J.C."/>
            <person name="Barker G."/>
            <person name="Moore J."/>
            <person name="Walley P.G."/>
            <person name="Manoli S."/>
            <person name="Batley J."/>
            <person name="Edwards D."/>
            <person name="Nelson M.N."/>
            <person name="Wang X."/>
            <person name="Paterson A.H."/>
            <person name="King G."/>
            <person name="Bancroft I."/>
            <person name="Chalhoub B."/>
            <person name="Sharpe A.G."/>
        </authorList>
    </citation>
    <scope>NUCLEOTIDE SEQUENCE</scope>
    <source>
        <strain evidence="18 19">cv. TO1000</strain>
    </source>
</reference>
<evidence type="ECO:0000256" key="16">
    <source>
        <dbReference type="SAM" id="SignalP"/>
    </source>
</evidence>
<evidence type="ECO:0000256" key="7">
    <source>
        <dbReference type="ARBA" id="ARBA00022728"/>
    </source>
</evidence>
<dbReference type="FunFam" id="3.30.479.30:FF:000001">
    <property type="entry name" value="Prohibitin 2"/>
    <property type="match status" value="1"/>
</dbReference>
<keyword evidence="11 13" id="KW-0508">mRNA splicing</keyword>
<keyword evidence="8" id="KW-0999">Mitochondrion inner membrane</keyword>
<evidence type="ECO:0000256" key="14">
    <source>
        <dbReference type="SAM" id="Coils"/>
    </source>
</evidence>